<proteinExistence type="predicted"/>
<keyword evidence="5" id="KW-1185">Reference proteome</keyword>
<dbReference type="PANTHER" id="PTHR11373">
    <property type="entry name" value="DEOXYNUCLEOSIDE TRIPHOSPHATE TRIPHOSPHOHYDROLASE"/>
    <property type="match status" value="1"/>
</dbReference>
<feature type="domain" description="HD" evidence="3">
    <location>
        <begin position="55"/>
        <end position="244"/>
    </location>
</feature>
<sequence>MTGDTRRSGAGPIAPQDPRSPYQRDHDRVFYSSEFARLEGVTQVVTLTANSLHNRLTHSYRVEQVGESITLALKKQGHDVNVDVVATAALAHDIGHAPFGHTGEEALQNALQCVEHRREHNDFEGRQGRKIREDVYEQVCKNNPPCALMDSFEGNAQSLRIVALLAPKSDNPTPFGLDLMQRTLRATVKYPWLKGAHPTKLEKWGAYDCDRAILEWVLGGPLGTPAEQSLEAQIMDTADDIAYAVHDLEDFYKARLIPIANLRVGSPDFVKVLNYAVTDPDKSKFKGLREVHRHYGLLGRAEEAAITAIESARANPGATTATASIETADGVSVILNLPLHGNPRDRDVRDLILEQFPLLEQMNTMFNLLPGDAYSDNLAGRGQVTRMRSALITAFVNDLIVVDGELKFAHDFVARFMEFMKQLTWFFVIDDPDLINIRDGQRRVIGEMFQALYVKAQEVCIQEGSLPDKTPTMSLRQIDESIRGLPPRLKDYLQLGAANPGNYLPRQIVARAVVDYICSLTDEQAYTLHAQLTGSAAYAVPRALAALRVGSYP</sequence>
<dbReference type="EMBL" id="JBHUEA010000002">
    <property type="protein sequence ID" value="MFD1720292.1"/>
    <property type="molecule type" value="Genomic_DNA"/>
</dbReference>
<protein>
    <submittedName>
        <fullName evidence="4">Deoxyguanosinetriphosphate triphosphohydrolase family protein</fullName>
    </submittedName>
</protein>
<dbReference type="InterPro" id="IPR006261">
    <property type="entry name" value="dGTPase"/>
</dbReference>
<evidence type="ECO:0000313" key="5">
    <source>
        <dbReference type="Proteomes" id="UP001597347"/>
    </source>
</evidence>
<keyword evidence="1" id="KW-0378">Hydrolase</keyword>
<dbReference type="InterPro" id="IPR050135">
    <property type="entry name" value="dGTPase-like"/>
</dbReference>
<dbReference type="InterPro" id="IPR006674">
    <property type="entry name" value="HD_domain"/>
</dbReference>
<feature type="region of interest" description="Disordered" evidence="2">
    <location>
        <begin position="1"/>
        <end position="24"/>
    </location>
</feature>
<dbReference type="PROSITE" id="PS51831">
    <property type="entry name" value="HD"/>
    <property type="match status" value="1"/>
</dbReference>
<dbReference type="NCBIfam" id="TIGR01353">
    <property type="entry name" value="dGTP_triPase"/>
    <property type="match status" value="1"/>
</dbReference>
<dbReference type="Gene3D" id="1.10.3210.10">
    <property type="entry name" value="Hypothetical protein af1432"/>
    <property type="match status" value="1"/>
</dbReference>
<dbReference type="PANTHER" id="PTHR11373:SF32">
    <property type="entry name" value="DEOXYGUANOSINETRIPHOSPHATE TRIPHOSPHOHYDROLASE"/>
    <property type="match status" value="1"/>
</dbReference>
<dbReference type="CDD" id="cd00077">
    <property type="entry name" value="HDc"/>
    <property type="match status" value="1"/>
</dbReference>
<organism evidence="4 5">
    <name type="scientific">Amnibacterium endophyticum</name>
    <dbReference type="NCBI Taxonomy" id="2109337"/>
    <lineage>
        <taxon>Bacteria</taxon>
        <taxon>Bacillati</taxon>
        <taxon>Actinomycetota</taxon>
        <taxon>Actinomycetes</taxon>
        <taxon>Micrococcales</taxon>
        <taxon>Microbacteriaceae</taxon>
        <taxon>Amnibacterium</taxon>
    </lineage>
</organism>
<dbReference type="RefSeq" id="WP_377931494.1">
    <property type="nucleotide sequence ID" value="NZ_JBHUEA010000002.1"/>
</dbReference>
<evidence type="ECO:0000256" key="2">
    <source>
        <dbReference type="SAM" id="MobiDB-lite"/>
    </source>
</evidence>
<name>A0ABW4LBA9_9MICO</name>
<evidence type="ECO:0000256" key="1">
    <source>
        <dbReference type="ARBA" id="ARBA00022801"/>
    </source>
</evidence>
<accession>A0ABW4LBA9</accession>
<reference evidence="5" key="1">
    <citation type="journal article" date="2019" name="Int. J. Syst. Evol. Microbiol.">
        <title>The Global Catalogue of Microorganisms (GCM) 10K type strain sequencing project: providing services to taxonomists for standard genome sequencing and annotation.</title>
        <authorList>
            <consortium name="The Broad Institute Genomics Platform"/>
            <consortium name="The Broad Institute Genome Sequencing Center for Infectious Disease"/>
            <person name="Wu L."/>
            <person name="Ma J."/>
        </authorList>
    </citation>
    <scope>NUCLEOTIDE SEQUENCE [LARGE SCALE GENOMIC DNA]</scope>
    <source>
        <strain evidence="5">CGMCC 1.12471</strain>
    </source>
</reference>
<evidence type="ECO:0000313" key="4">
    <source>
        <dbReference type="EMBL" id="MFD1720292.1"/>
    </source>
</evidence>
<dbReference type="SUPFAM" id="SSF109604">
    <property type="entry name" value="HD-domain/PDEase-like"/>
    <property type="match status" value="1"/>
</dbReference>
<evidence type="ECO:0000259" key="3">
    <source>
        <dbReference type="PROSITE" id="PS51831"/>
    </source>
</evidence>
<dbReference type="InterPro" id="IPR003607">
    <property type="entry name" value="HD/PDEase_dom"/>
</dbReference>
<gene>
    <name evidence="4" type="ORF">ACFSBI_01920</name>
</gene>
<dbReference type="Pfam" id="PF01966">
    <property type="entry name" value="HD"/>
    <property type="match status" value="1"/>
</dbReference>
<comment type="caution">
    <text evidence="4">The sequence shown here is derived from an EMBL/GenBank/DDBJ whole genome shotgun (WGS) entry which is preliminary data.</text>
</comment>
<dbReference type="Proteomes" id="UP001597347">
    <property type="component" value="Unassembled WGS sequence"/>
</dbReference>
<dbReference type="SMART" id="SM00471">
    <property type="entry name" value="HDc"/>
    <property type="match status" value="1"/>
</dbReference>